<dbReference type="GO" id="GO:0046872">
    <property type="term" value="F:metal ion binding"/>
    <property type="evidence" value="ECO:0007669"/>
    <property type="project" value="UniProtKB-KW"/>
</dbReference>
<keyword evidence="6" id="KW-0378">Hydrolase</keyword>
<evidence type="ECO:0000256" key="1">
    <source>
        <dbReference type="ARBA" id="ARBA00001968"/>
    </source>
</evidence>
<dbReference type="AlphaFoldDB" id="A0AA88KZR3"/>
<proteinExistence type="inferred from homology"/>
<keyword evidence="5" id="KW-0479">Metal-binding</keyword>
<keyword evidence="4" id="KW-0540">Nuclease</keyword>
<comment type="cofactor">
    <cofactor evidence="1">
        <name>a divalent metal cation</name>
        <dbReference type="ChEBI" id="CHEBI:60240"/>
    </cofactor>
</comment>
<gene>
    <name evidence="9" type="ORF">QYM36_012259</name>
</gene>
<evidence type="ECO:0000256" key="3">
    <source>
        <dbReference type="ARBA" id="ARBA00006958"/>
    </source>
</evidence>
<reference evidence="9" key="1">
    <citation type="submission" date="2023-07" db="EMBL/GenBank/DDBJ databases">
        <title>Chromosome-level genome assembly of Artemia franciscana.</title>
        <authorList>
            <person name="Jo E."/>
        </authorList>
    </citation>
    <scope>NUCLEOTIDE SEQUENCE</scope>
    <source>
        <tissue evidence="9">Whole body</tissue>
    </source>
</reference>
<evidence type="ECO:0000313" key="9">
    <source>
        <dbReference type="EMBL" id="KAK2711027.1"/>
    </source>
</evidence>
<dbReference type="GO" id="GO:0016787">
    <property type="term" value="F:hydrolase activity"/>
    <property type="evidence" value="ECO:0007669"/>
    <property type="project" value="UniProtKB-KW"/>
</dbReference>
<evidence type="ECO:0000256" key="4">
    <source>
        <dbReference type="ARBA" id="ARBA00022722"/>
    </source>
</evidence>
<evidence type="ECO:0000313" key="10">
    <source>
        <dbReference type="Proteomes" id="UP001187531"/>
    </source>
</evidence>
<evidence type="ECO:0000256" key="5">
    <source>
        <dbReference type="ARBA" id="ARBA00022723"/>
    </source>
</evidence>
<dbReference type="PANTHER" id="PTHR22930">
    <property type="match status" value="1"/>
</dbReference>
<name>A0AA88KZR3_ARTSF</name>
<protein>
    <recommendedName>
        <fullName evidence="8">DDE Tnp4 domain-containing protein</fullName>
    </recommendedName>
</protein>
<dbReference type="InterPro" id="IPR045249">
    <property type="entry name" value="HARBI1-like"/>
</dbReference>
<dbReference type="Pfam" id="PF13359">
    <property type="entry name" value="DDE_Tnp_4"/>
    <property type="match status" value="1"/>
</dbReference>
<dbReference type="GO" id="GO:0005634">
    <property type="term" value="C:nucleus"/>
    <property type="evidence" value="ECO:0007669"/>
    <property type="project" value="UniProtKB-SubCell"/>
</dbReference>
<organism evidence="9 10">
    <name type="scientific">Artemia franciscana</name>
    <name type="common">Brine shrimp</name>
    <name type="synonym">Artemia sanfranciscana</name>
    <dbReference type="NCBI Taxonomy" id="6661"/>
    <lineage>
        <taxon>Eukaryota</taxon>
        <taxon>Metazoa</taxon>
        <taxon>Ecdysozoa</taxon>
        <taxon>Arthropoda</taxon>
        <taxon>Crustacea</taxon>
        <taxon>Branchiopoda</taxon>
        <taxon>Anostraca</taxon>
        <taxon>Artemiidae</taxon>
        <taxon>Artemia</taxon>
    </lineage>
</organism>
<dbReference type="GO" id="GO:0004518">
    <property type="term" value="F:nuclease activity"/>
    <property type="evidence" value="ECO:0007669"/>
    <property type="project" value="UniProtKB-KW"/>
</dbReference>
<comment type="similarity">
    <text evidence="3">Belongs to the HARBI1 family.</text>
</comment>
<dbReference type="Proteomes" id="UP001187531">
    <property type="component" value="Unassembled WGS sequence"/>
</dbReference>
<accession>A0AA88KZR3</accession>
<evidence type="ECO:0000256" key="2">
    <source>
        <dbReference type="ARBA" id="ARBA00004123"/>
    </source>
</evidence>
<comment type="subcellular location">
    <subcellularLocation>
        <location evidence="2">Nucleus</location>
    </subcellularLocation>
</comment>
<dbReference type="PANTHER" id="PTHR22930:SF85">
    <property type="entry name" value="GH03217P-RELATED"/>
    <property type="match status" value="1"/>
</dbReference>
<dbReference type="EMBL" id="JAVRJZ010000016">
    <property type="protein sequence ID" value="KAK2711028.1"/>
    <property type="molecule type" value="Genomic_DNA"/>
</dbReference>
<evidence type="ECO:0000259" key="8">
    <source>
        <dbReference type="Pfam" id="PF13359"/>
    </source>
</evidence>
<evidence type="ECO:0000256" key="7">
    <source>
        <dbReference type="ARBA" id="ARBA00023242"/>
    </source>
</evidence>
<dbReference type="InterPro" id="IPR027806">
    <property type="entry name" value="HARBI1_dom"/>
</dbReference>
<keyword evidence="7" id="KW-0539">Nucleus</keyword>
<evidence type="ECO:0000256" key="6">
    <source>
        <dbReference type="ARBA" id="ARBA00022801"/>
    </source>
</evidence>
<sequence>MERKKSLCMVASLLIDNIFDTDESSVEEEEFNVQACAEAAGDLPREKLSNILDYEKTIHHMNDAEFKSHFRLKRGTVEVLLEKIGPHLLQLTSNGESDISPMKRILITLWILATPESYRSVANRFNVSKSSVYRALRRCVDAINSLKVIKWPEGSEAQSIIDGFKAKSGFPGVVGAIDGTHIPIMAPVDYQGSYINRKGFHSLQLQAVCQHKLKFTDCYVGQPGSVHDARVFRLSPLGQEMEGGTKLFPTDGHIIGDSAYPLSKTLLTPYRDTGNLTSMKQTYNFKHSSTRMAIERAFSHLKGRFRRLKYFVSPDLEFVVKAIMACCVLHNICIDQNDLLPADVEFSSPTGDSTTTMPQSDRCGKAKRDAIAASL</sequence>
<dbReference type="EMBL" id="JAVRJZ010000016">
    <property type="protein sequence ID" value="KAK2711027.1"/>
    <property type="molecule type" value="Genomic_DNA"/>
</dbReference>
<feature type="domain" description="DDE Tnp4" evidence="8">
    <location>
        <begin position="177"/>
        <end position="331"/>
    </location>
</feature>
<keyword evidence="10" id="KW-1185">Reference proteome</keyword>
<comment type="caution">
    <text evidence="9">The sequence shown here is derived from an EMBL/GenBank/DDBJ whole genome shotgun (WGS) entry which is preliminary data.</text>
</comment>